<dbReference type="AlphaFoldDB" id="A0A161XJB4"/>
<dbReference type="PROSITE" id="PS51755">
    <property type="entry name" value="OMPR_PHOB"/>
    <property type="match status" value="1"/>
</dbReference>
<feature type="domain" description="HTH cro/C1-type" evidence="6">
    <location>
        <begin position="13"/>
        <end position="68"/>
    </location>
</feature>
<sequence>MDNRAQHELGALIRRGRNRIGLTQHEVATRARISVGGLRDIEQNRVTRPRSNTLRRIAAALELSPVETEELMQRGQQGSVLANDLRMLVLGPLEVQVDGARVELNSVRQRLLLGMLALSPNATVSVDVLADGMCDGQAPPSAVDVVRTQVSRLRRRLQSKGYGPSLLVANAGGYMLQVESNQLDVLAFRKLADSARRDCTAGRLELAARQYHTAVELWRGAPLADLPGLHTQAAVAELNRELEKVLLEYADVALQVGQHSQVLEPLRRFIAANPLHELAHASLMTALARSGQRAAALELFETLRKALAYELGVDPGREISEAYLAVLSESDYTGPEPGQANVRALPTPAQLPADIPGFIGREHQLTHLDSVLAQQHTPIFAIHGLGGVGKSALAIHWAHRVADRFPDGHLYADLGTSEPPDVLRGFLIALGMSPLMVPTESAERAGLYRSMLSDKRLLILLDNAAHAHQVRMLLPGSPGCVVVVTSRHQMRGLIAAEGATPLPLDVMSNDEARALLHRRIGSARVIGEPEIADEIIARCDRLPLALALVAARAVTNPQLPLADIASRLRTAATVLDVFATGEEATDLRMILSSTYRTLGNEAATLFCALGAFPERHFRAETLRDRLRIPADRVARLLDELARVHFVIEVQTGEYVIPLVVYAYATESAPSELCGTFGGRRDHDEPVVEEAG</sequence>
<dbReference type="Pfam" id="PF03704">
    <property type="entry name" value="BTAD"/>
    <property type="match status" value="1"/>
</dbReference>
<evidence type="ECO:0000256" key="3">
    <source>
        <dbReference type="ARBA" id="ARBA00023125"/>
    </source>
</evidence>
<dbReference type="SMART" id="SM01043">
    <property type="entry name" value="BTAD"/>
    <property type="match status" value="1"/>
</dbReference>
<dbReference type="InterPro" id="IPR016032">
    <property type="entry name" value="Sig_transdc_resp-reg_C-effctor"/>
</dbReference>
<comment type="caution">
    <text evidence="8">The sequence shown here is derived from an EMBL/GenBank/DDBJ whole genome shotgun (WGS) entry which is preliminary data.</text>
</comment>
<dbReference type="GO" id="GO:0003677">
    <property type="term" value="F:DNA binding"/>
    <property type="evidence" value="ECO:0007669"/>
    <property type="project" value="UniProtKB-UniRule"/>
</dbReference>
<dbReference type="SMART" id="SM00862">
    <property type="entry name" value="Trans_reg_C"/>
    <property type="match status" value="1"/>
</dbReference>
<evidence type="ECO:0000313" key="9">
    <source>
        <dbReference type="Proteomes" id="UP000076512"/>
    </source>
</evidence>
<dbReference type="OrthoDB" id="4507225at2"/>
<dbReference type="InterPro" id="IPR010982">
    <property type="entry name" value="Lambda_DNA-bd_dom_sf"/>
</dbReference>
<feature type="domain" description="OmpR/PhoB-type" evidence="7">
    <location>
        <begin position="77"/>
        <end position="178"/>
    </location>
</feature>
<dbReference type="InterPro" id="IPR005158">
    <property type="entry name" value="BTAD"/>
</dbReference>
<evidence type="ECO:0000256" key="2">
    <source>
        <dbReference type="ARBA" id="ARBA00023015"/>
    </source>
</evidence>
<dbReference type="Gene3D" id="1.10.10.10">
    <property type="entry name" value="Winged helix-like DNA-binding domain superfamily/Winged helix DNA-binding domain"/>
    <property type="match status" value="1"/>
</dbReference>
<evidence type="ECO:0000313" key="8">
    <source>
        <dbReference type="EMBL" id="KZM73878.1"/>
    </source>
</evidence>
<dbReference type="EMBL" id="LWGR01000007">
    <property type="protein sequence ID" value="KZM73878.1"/>
    <property type="molecule type" value="Genomic_DNA"/>
</dbReference>
<organism evidence="8 9">
    <name type="scientific">Nocardia terpenica</name>
    <dbReference type="NCBI Taxonomy" id="455432"/>
    <lineage>
        <taxon>Bacteria</taxon>
        <taxon>Bacillati</taxon>
        <taxon>Actinomycetota</taxon>
        <taxon>Actinomycetes</taxon>
        <taxon>Mycobacteriales</taxon>
        <taxon>Nocardiaceae</taxon>
        <taxon>Nocardia</taxon>
    </lineage>
</organism>
<dbReference type="CDD" id="cd15831">
    <property type="entry name" value="BTAD"/>
    <property type="match status" value="1"/>
</dbReference>
<dbReference type="Pfam" id="PF13560">
    <property type="entry name" value="HTH_31"/>
    <property type="match status" value="1"/>
</dbReference>
<keyword evidence="4" id="KW-0804">Transcription</keyword>
<accession>A0A161XJB4</accession>
<dbReference type="PANTHER" id="PTHR35807:SF1">
    <property type="entry name" value="TRANSCRIPTIONAL REGULATOR REDD"/>
    <property type="match status" value="1"/>
</dbReference>
<keyword evidence="9" id="KW-1185">Reference proteome</keyword>
<dbReference type="SMART" id="SM00530">
    <property type="entry name" value="HTH_XRE"/>
    <property type="match status" value="1"/>
</dbReference>
<evidence type="ECO:0008006" key="10">
    <source>
        <dbReference type="Google" id="ProtNLM"/>
    </source>
</evidence>
<gene>
    <name evidence="8" type="ORF">AWN90_35695</name>
</gene>
<dbReference type="Gene3D" id="3.40.50.300">
    <property type="entry name" value="P-loop containing nucleotide triphosphate hydrolases"/>
    <property type="match status" value="1"/>
</dbReference>
<dbReference type="SUPFAM" id="SSF48452">
    <property type="entry name" value="TPR-like"/>
    <property type="match status" value="1"/>
</dbReference>
<dbReference type="RefSeq" id="WP_067592076.1">
    <property type="nucleotide sequence ID" value="NZ_JABMCZ010000001.1"/>
</dbReference>
<dbReference type="InterPro" id="IPR001867">
    <property type="entry name" value="OmpR/PhoB-type_DNA-bd"/>
</dbReference>
<dbReference type="SUPFAM" id="SSF46894">
    <property type="entry name" value="C-terminal effector domain of the bipartite response regulators"/>
    <property type="match status" value="1"/>
</dbReference>
<dbReference type="PANTHER" id="PTHR35807">
    <property type="entry name" value="TRANSCRIPTIONAL REGULATOR REDD-RELATED"/>
    <property type="match status" value="1"/>
</dbReference>
<comment type="similarity">
    <text evidence="1">Belongs to the AfsR/DnrI/RedD regulatory family.</text>
</comment>
<dbReference type="GO" id="GO:0000160">
    <property type="term" value="P:phosphorelay signal transduction system"/>
    <property type="evidence" value="ECO:0007669"/>
    <property type="project" value="InterPro"/>
</dbReference>
<feature type="DNA-binding region" description="OmpR/PhoB-type" evidence="5">
    <location>
        <begin position="77"/>
        <end position="178"/>
    </location>
</feature>
<dbReference type="InterPro" id="IPR036388">
    <property type="entry name" value="WH-like_DNA-bd_sf"/>
</dbReference>
<dbReference type="STRING" id="455432.AWN90_35695"/>
<dbReference type="InterPro" id="IPR001387">
    <property type="entry name" value="Cro/C1-type_HTH"/>
</dbReference>
<dbReference type="SUPFAM" id="SSF47413">
    <property type="entry name" value="lambda repressor-like DNA-binding domains"/>
    <property type="match status" value="1"/>
</dbReference>
<evidence type="ECO:0000256" key="4">
    <source>
        <dbReference type="ARBA" id="ARBA00023163"/>
    </source>
</evidence>
<evidence type="ECO:0000256" key="1">
    <source>
        <dbReference type="ARBA" id="ARBA00005820"/>
    </source>
</evidence>
<evidence type="ECO:0000259" key="6">
    <source>
        <dbReference type="PROSITE" id="PS50943"/>
    </source>
</evidence>
<keyword evidence="2" id="KW-0805">Transcription regulation</keyword>
<dbReference type="InterPro" id="IPR011990">
    <property type="entry name" value="TPR-like_helical_dom_sf"/>
</dbReference>
<dbReference type="Gene3D" id="1.10.260.40">
    <property type="entry name" value="lambda repressor-like DNA-binding domains"/>
    <property type="match status" value="1"/>
</dbReference>
<dbReference type="GO" id="GO:0043531">
    <property type="term" value="F:ADP binding"/>
    <property type="evidence" value="ECO:0007669"/>
    <property type="project" value="InterPro"/>
</dbReference>
<dbReference type="CDD" id="cd00093">
    <property type="entry name" value="HTH_XRE"/>
    <property type="match status" value="1"/>
</dbReference>
<name>A0A161XJB4_9NOCA</name>
<proteinExistence type="inferred from homology"/>
<dbReference type="InterPro" id="IPR002182">
    <property type="entry name" value="NB-ARC"/>
</dbReference>
<protein>
    <recommendedName>
        <fullName evidence="10">Helix-turn-helix domain-containing protein</fullName>
    </recommendedName>
</protein>
<dbReference type="PROSITE" id="PS50943">
    <property type="entry name" value="HTH_CROC1"/>
    <property type="match status" value="1"/>
</dbReference>
<keyword evidence="3 5" id="KW-0238">DNA-binding</keyword>
<dbReference type="SUPFAM" id="SSF52540">
    <property type="entry name" value="P-loop containing nucleoside triphosphate hydrolases"/>
    <property type="match status" value="1"/>
</dbReference>
<dbReference type="InterPro" id="IPR027417">
    <property type="entry name" value="P-loop_NTPase"/>
</dbReference>
<dbReference type="PRINTS" id="PR00364">
    <property type="entry name" value="DISEASERSIST"/>
</dbReference>
<reference evidence="8 9" key="1">
    <citation type="submission" date="2016-04" db="EMBL/GenBank/DDBJ databases">
        <authorList>
            <person name="Evans L.H."/>
            <person name="Alamgir A."/>
            <person name="Owens N."/>
            <person name="Weber N.D."/>
            <person name="Virtaneva K."/>
            <person name="Barbian K."/>
            <person name="Babar A."/>
            <person name="Rosenke K."/>
        </authorList>
    </citation>
    <scope>NUCLEOTIDE SEQUENCE [LARGE SCALE GENOMIC DNA]</scope>
    <source>
        <strain evidence="8 9">IFM 0406</strain>
    </source>
</reference>
<dbReference type="Gene3D" id="1.25.40.10">
    <property type="entry name" value="Tetratricopeptide repeat domain"/>
    <property type="match status" value="1"/>
</dbReference>
<dbReference type="Pfam" id="PF00931">
    <property type="entry name" value="NB-ARC"/>
    <property type="match status" value="1"/>
</dbReference>
<dbReference type="InterPro" id="IPR051677">
    <property type="entry name" value="AfsR-DnrI-RedD_regulator"/>
</dbReference>
<evidence type="ECO:0000256" key="5">
    <source>
        <dbReference type="PROSITE-ProRule" id="PRU01091"/>
    </source>
</evidence>
<evidence type="ECO:0000259" key="7">
    <source>
        <dbReference type="PROSITE" id="PS51755"/>
    </source>
</evidence>
<dbReference type="Proteomes" id="UP000076512">
    <property type="component" value="Unassembled WGS sequence"/>
</dbReference>
<dbReference type="GO" id="GO:0006355">
    <property type="term" value="P:regulation of DNA-templated transcription"/>
    <property type="evidence" value="ECO:0007669"/>
    <property type="project" value="InterPro"/>
</dbReference>